<feature type="domain" description="UMA" evidence="14">
    <location>
        <begin position="197"/>
        <end position="246"/>
    </location>
</feature>
<dbReference type="InterPro" id="IPR040335">
    <property type="entry name" value="MVB12A"/>
</dbReference>
<dbReference type="PANTHER" id="PTHR31612:SF2">
    <property type="entry name" value="MULTIVESICULAR BODY SUBUNIT 12A"/>
    <property type="match status" value="1"/>
</dbReference>
<dbReference type="Ensembl" id="ENSAZOT00000021888.1">
    <property type="protein sequence ID" value="ENSAZOP00000020373.1"/>
    <property type="gene ID" value="ENSAZOG00000013199.1"/>
</dbReference>
<keyword evidence="5" id="KW-0813">Transport</keyword>
<dbReference type="GO" id="GO:0015031">
    <property type="term" value="P:protein transport"/>
    <property type="evidence" value="ECO:0007669"/>
    <property type="project" value="UniProtKB-KW"/>
</dbReference>
<dbReference type="GO" id="GO:0017124">
    <property type="term" value="F:SH3 domain binding"/>
    <property type="evidence" value="ECO:0007669"/>
    <property type="project" value="UniProtKB-KW"/>
</dbReference>
<reference evidence="16" key="1">
    <citation type="submission" date="2025-08" db="UniProtKB">
        <authorList>
            <consortium name="Ensembl"/>
        </authorList>
    </citation>
    <scope>IDENTIFICATION</scope>
</reference>
<dbReference type="GO" id="GO:0042058">
    <property type="term" value="P:regulation of epidermal growth factor receptor signaling pathway"/>
    <property type="evidence" value="ECO:0007669"/>
    <property type="project" value="TreeGrafter"/>
</dbReference>
<comment type="similarity">
    <text evidence="3">Belongs to the MVB12 family.</text>
</comment>
<evidence type="ECO:0000256" key="9">
    <source>
        <dbReference type="ARBA" id="ARBA00023036"/>
    </source>
</evidence>
<dbReference type="GO" id="GO:0000813">
    <property type="term" value="C:ESCRT I complex"/>
    <property type="evidence" value="ECO:0007669"/>
    <property type="project" value="InterPro"/>
</dbReference>
<dbReference type="Proteomes" id="UP000694549">
    <property type="component" value="Unplaced"/>
</dbReference>
<keyword evidence="7" id="KW-0967">Endosome</keyword>
<evidence type="ECO:0000256" key="1">
    <source>
        <dbReference type="ARBA" id="ARBA00004496"/>
    </source>
</evidence>
<dbReference type="GO" id="GO:0005829">
    <property type="term" value="C:cytosol"/>
    <property type="evidence" value="ECO:0007669"/>
    <property type="project" value="TreeGrafter"/>
</dbReference>
<dbReference type="InterPro" id="IPR023340">
    <property type="entry name" value="UMA"/>
</dbReference>
<dbReference type="InterPro" id="IPR018798">
    <property type="entry name" value="MVB12A/B"/>
</dbReference>
<dbReference type="PROSITE" id="PS51498">
    <property type="entry name" value="MABP"/>
    <property type="match status" value="1"/>
</dbReference>
<dbReference type="PANTHER" id="PTHR31612">
    <property type="entry name" value="MULTIVESICULAR BODY SUBUNIT 12A"/>
    <property type="match status" value="1"/>
</dbReference>
<evidence type="ECO:0000313" key="16">
    <source>
        <dbReference type="Ensembl" id="ENSAZOP00000020373.1"/>
    </source>
</evidence>
<sequence length="254" mass="26733">MAAAEEPLAPLTGVGWAATPEAAPTGWSVVTIEAHSPPVTAASPSSQNLVSVQRGGNRAQSSAPSPCHPLFSPPGAGVSRKKRVYVRLQPLSAADTAVFDIKLSSKSKAIPHYMKIGELGGFAVWCKKGPVSKSSPPPVPKPRSISLGLKQLSLQPDADSEQKPPERPVARCGTKRSSFTLHNSGDDASSIYNLSAMDGVPFTLHPRFGNSLSIGSNAVLAELNVKSLADIEKEYNYAFVVERTAAARLPPSIC</sequence>
<dbReference type="AlphaFoldDB" id="A0A8B9VCH1"/>
<evidence type="ECO:0000259" key="14">
    <source>
        <dbReference type="PROSITE" id="PS51497"/>
    </source>
</evidence>
<dbReference type="GO" id="GO:0046755">
    <property type="term" value="P:viral budding"/>
    <property type="evidence" value="ECO:0007669"/>
    <property type="project" value="TreeGrafter"/>
</dbReference>
<dbReference type="Gene3D" id="2.100.10.50">
    <property type="match status" value="1"/>
</dbReference>
<evidence type="ECO:0000256" key="6">
    <source>
        <dbReference type="ARBA" id="ARBA00022490"/>
    </source>
</evidence>
<dbReference type="InterPro" id="IPR023341">
    <property type="entry name" value="MABP"/>
</dbReference>
<dbReference type="GO" id="GO:0032801">
    <property type="term" value="P:receptor catabolic process"/>
    <property type="evidence" value="ECO:0007669"/>
    <property type="project" value="TreeGrafter"/>
</dbReference>
<evidence type="ECO:0000259" key="15">
    <source>
        <dbReference type="PROSITE" id="PS51498"/>
    </source>
</evidence>
<evidence type="ECO:0000256" key="13">
    <source>
        <dbReference type="SAM" id="MobiDB-lite"/>
    </source>
</evidence>
<name>A0A8B9VCH1_9AVES</name>
<protein>
    <recommendedName>
        <fullName evidence="4">Multivesicular body subunit 12A</fullName>
    </recommendedName>
    <alternativeName>
        <fullName evidence="12">ESCRT-I complex subunit MVB12A</fullName>
    </alternativeName>
    <alternativeName>
        <fullName evidence="11">Protein FAM125A</fullName>
    </alternativeName>
</protein>
<keyword evidence="9" id="KW-0729">SH3-binding</keyword>
<evidence type="ECO:0000256" key="4">
    <source>
        <dbReference type="ARBA" id="ARBA00017653"/>
    </source>
</evidence>
<keyword evidence="10" id="KW-0472">Membrane</keyword>
<comment type="subcellular location">
    <subcellularLocation>
        <location evidence="1">Cytoplasm</location>
    </subcellularLocation>
    <subcellularLocation>
        <location evidence="2">Late endosome membrane</location>
        <topology evidence="2">Peripheral membrane protein</topology>
    </subcellularLocation>
</comment>
<evidence type="ECO:0000256" key="10">
    <source>
        <dbReference type="ARBA" id="ARBA00023136"/>
    </source>
</evidence>
<reference evidence="16" key="2">
    <citation type="submission" date="2025-09" db="UniProtKB">
        <authorList>
            <consortium name="Ensembl"/>
        </authorList>
    </citation>
    <scope>IDENTIFICATION</scope>
</reference>
<evidence type="ECO:0000256" key="12">
    <source>
        <dbReference type="ARBA" id="ARBA00033024"/>
    </source>
</evidence>
<dbReference type="GO" id="GO:0031902">
    <property type="term" value="C:late endosome membrane"/>
    <property type="evidence" value="ECO:0007669"/>
    <property type="project" value="UniProtKB-SubCell"/>
</dbReference>
<dbReference type="PROSITE" id="PS51497">
    <property type="entry name" value="UMA"/>
    <property type="match status" value="1"/>
</dbReference>
<keyword evidence="17" id="KW-1185">Reference proteome</keyword>
<evidence type="ECO:0000256" key="3">
    <source>
        <dbReference type="ARBA" id="ARBA00010432"/>
    </source>
</evidence>
<feature type="compositionally biased region" description="Polar residues" evidence="13">
    <location>
        <begin position="42"/>
        <end position="51"/>
    </location>
</feature>
<evidence type="ECO:0000256" key="11">
    <source>
        <dbReference type="ARBA" id="ARBA00033002"/>
    </source>
</evidence>
<keyword evidence="8" id="KW-0653">Protein transport</keyword>
<accession>A0A8B9VCH1</accession>
<proteinExistence type="inferred from homology"/>
<evidence type="ECO:0000313" key="17">
    <source>
        <dbReference type="Proteomes" id="UP000694549"/>
    </source>
</evidence>
<evidence type="ECO:0000256" key="5">
    <source>
        <dbReference type="ARBA" id="ARBA00022448"/>
    </source>
</evidence>
<evidence type="ECO:0000256" key="2">
    <source>
        <dbReference type="ARBA" id="ARBA00004633"/>
    </source>
</evidence>
<keyword evidence="6" id="KW-0963">Cytoplasm</keyword>
<dbReference type="Pfam" id="PF10240">
    <property type="entry name" value="DUF2464"/>
    <property type="match status" value="1"/>
</dbReference>
<evidence type="ECO:0000256" key="8">
    <source>
        <dbReference type="ARBA" id="ARBA00022927"/>
    </source>
</evidence>
<evidence type="ECO:0000256" key="7">
    <source>
        <dbReference type="ARBA" id="ARBA00022753"/>
    </source>
</evidence>
<feature type="region of interest" description="Disordered" evidence="13">
    <location>
        <begin position="38"/>
        <end position="75"/>
    </location>
</feature>
<feature type="domain" description="MABP" evidence="15">
    <location>
        <begin position="1"/>
        <end position="130"/>
    </location>
</feature>
<dbReference type="GO" id="GO:0019075">
    <property type="term" value="P:virus maturation"/>
    <property type="evidence" value="ECO:0007669"/>
    <property type="project" value="TreeGrafter"/>
</dbReference>
<dbReference type="GO" id="GO:0032510">
    <property type="term" value="P:endosome to lysosome transport via multivesicular body sorting pathway"/>
    <property type="evidence" value="ECO:0007669"/>
    <property type="project" value="TreeGrafter"/>
</dbReference>
<organism evidence="16 17">
    <name type="scientific">Anas zonorhyncha</name>
    <name type="common">Eastern spot-billed duck</name>
    <dbReference type="NCBI Taxonomy" id="75864"/>
    <lineage>
        <taxon>Eukaryota</taxon>
        <taxon>Metazoa</taxon>
        <taxon>Chordata</taxon>
        <taxon>Craniata</taxon>
        <taxon>Vertebrata</taxon>
        <taxon>Euteleostomi</taxon>
        <taxon>Archelosauria</taxon>
        <taxon>Archosauria</taxon>
        <taxon>Dinosauria</taxon>
        <taxon>Saurischia</taxon>
        <taxon>Theropoda</taxon>
        <taxon>Coelurosauria</taxon>
        <taxon>Aves</taxon>
        <taxon>Neognathae</taxon>
        <taxon>Galloanserae</taxon>
        <taxon>Anseriformes</taxon>
        <taxon>Anatidae</taxon>
        <taxon>Anatinae</taxon>
        <taxon>Anas</taxon>
    </lineage>
</organism>